<feature type="domain" description="Response regulatory" evidence="4">
    <location>
        <begin position="2"/>
        <end position="118"/>
    </location>
</feature>
<dbReference type="EMBL" id="JAFMPM010000006">
    <property type="protein sequence ID" value="MBO0613433.1"/>
    <property type="molecule type" value="Genomic_DNA"/>
</dbReference>
<dbReference type="RefSeq" id="WP_207251128.1">
    <property type="nucleotide sequence ID" value="NZ_JAFMPM010000006.1"/>
</dbReference>
<sequence length="400" mass="44946">MNILIVDDARDMQLILRRILTLMGHQVMLADHGQQAWNLIQQHNFQVVICDWVMPVMDGPTLCRTIRDADLPHYVYIILLTGMSGKQNLILGMDAGADDFATKPIVREELEVRIRAAQRVLNLEHTLEEKHRNLESVNQSLSAAQALIQSDLKRAATLQTGVLPVQKMFGRLCVDWFFQPAQYIGGDTFNYFPINDELLFFYSIDVSGHGISSALLSMCLQTLLSSTGELYCVDELTRTNAARFPSRLAERLNYHLNHTLDTGDHYLTLIMGVVDTVDERLYFVQAGHPQPFLYNPITQRVERVDCTGFPIGLLPDMEYETIDLPFPPGSRFILYSDGILELQHASGAPMTEDDLQERLQALSALPARLLVSKLGEQLGLGRAGEDKPDDISLLTIDFCG</sequence>
<feature type="coiled-coil region" evidence="3">
    <location>
        <begin position="120"/>
        <end position="147"/>
    </location>
</feature>
<keyword evidence="7" id="KW-1185">Reference proteome</keyword>
<dbReference type="PROSITE" id="PS50110">
    <property type="entry name" value="RESPONSE_REGULATORY"/>
    <property type="match status" value="1"/>
</dbReference>
<evidence type="ECO:0000313" key="6">
    <source>
        <dbReference type="EMBL" id="QTX11137.1"/>
    </source>
</evidence>
<feature type="modified residue" description="4-aspartylphosphate" evidence="2">
    <location>
        <position position="51"/>
    </location>
</feature>
<dbReference type="GO" id="GO:0000160">
    <property type="term" value="P:phosphorelay signal transduction system"/>
    <property type="evidence" value="ECO:0007669"/>
    <property type="project" value="InterPro"/>
</dbReference>
<dbReference type="InterPro" id="IPR052016">
    <property type="entry name" value="Bact_Sigma-Reg"/>
</dbReference>
<dbReference type="Gene3D" id="3.40.50.2300">
    <property type="match status" value="1"/>
</dbReference>
<dbReference type="EMBL" id="CP072748">
    <property type="protein sequence ID" value="QTX11137.1"/>
    <property type="molecule type" value="Genomic_DNA"/>
</dbReference>
<keyword evidence="3" id="KW-0175">Coiled coil</keyword>
<dbReference type="SMART" id="SM00331">
    <property type="entry name" value="PP2C_SIG"/>
    <property type="match status" value="1"/>
</dbReference>
<dbReference type="GO" id="GO:0016791">
    <property type="term" value="F:phosphatase activity"/>
    <property type="evidence" value="ECO:0007669"/>
    <property type="project" value="TreeGrafter"/>
</dbReference>
<dbReference type="InterPro" id="IPR001789">
    <property type="entry name" value="Sig_transdc_resp-reg_receiver"/>
</dbReference>
<reference evidence="5 7" key="1">
    <citation type="submission" date="2021-03" db="EMBL/GenBank/DDBJ databases">
        <title>Draft genome and methylome analysis of Thiotrix fructosivoruns ATCC 49748.</title>
        <authorList>
            <person name="Fomenkov A."/>
            <person name="Grabovich M.Y."/>
            <person name="Roberts R.J."/>
        </authorList>
    </citation>
    <scope>NUCLEOTIDE SEQUENCE [LARGE SCALE GENOMIC DNA]</scope>
    <source>
        <strain evidence="5 7">ATCC 49748</strain>
    </source>
</reference>
<dbReference type="InterPro" id="IPR011006">
    <property type="entry name" value="CheY-like_superfamily"/>
</dbReference>
<name>A0A8B0SN47_9GAMM</name>
<accession>A0A8B0SN47</accession>
<dbReference type="SUPFAM" id="SSF52172">
    <property type="entry name" value="CheY-like"/>
    <property type="match status" value="1"/>
</dbReference>
<dbReference type="SMART" id="SM00448">
    <property type="entry name" value="REC"/>
    <property type="match status" value="1"/>
</dbReference>
<protein>
    <submittedName>
        <fullName evidence="6">SpoIIE family protein phosphatase</fullName>
    </submittedName>
</protein>
<dbReference type="Pfam" id="PF07228">
    <property type="entry name" value="SpoIIE"/>
    <property type="match status" value="1"/>
</dbReference>
<dbReference type="AlphaFoldDB" id="A0A8B0SN47"/>
<dbReference type="CDD" id="cd17574">
    <property type="entry name" value="REC_OmpR"/>
    <property type="match status" value="1"/>
</dbReference>
<dbReference type="PANTHER" id="PTHR43156">
    <property type="entry name" value="STAGE II SPORULATION PROTEIN E-RELATED"/>
    <property type="match status" value="1"/>
</dbReference>
<dbReference type="Gene3D" id="3.60.40.10">
    <property type="entry name" value="PPM-type phosphatase domain"/>
    <property type="match status" value="1"/>
</dbReference>
<keyword evidence="2" id="KW-0597">Phosphoprotein</keyword>
<evidence type="ECO:0000313" key="7">
    <source>
        <dbReference type="Proteomes" id="UP000664466"/>
    </source>
</evidence>
<dbReference type="InterPro" id="IPR001932">
    <property type="entry name" value="PPM-type_phosphatase-like_dom"/>
</dbReference>
<evidence type="ECO:0000256" key="2">
    <source>
        <dbReference type="PROSITE-ProRule" id="PRU00169"/>
    </source>
</evidence>
<reference evidence="6" key="2">
    <citation type="submission" date="2021-04" db="EMBL/GenBank/DDBJ databases">
        <title>Complete Genome and methylome analysis of Thiothrix fructosivorans ATCC 49748.</title>
        <authorList>
            <person name="Fomenkov A."/>
            <person name="Sun L."/>
            <person name="Vincze T."/>
            <person name="Grabovich M.Y."/>
            <person name="Roberts R.J."/>
        </authorList>
    </citation>
    <scope>NUCLEOTIDE SEQUENCE</scope>
    <source>
        <strain evidence="6">ATCC 49748</strain>
    </source>
</reference>
<keyword evidence="1" id="KW-0378">Hydrolase</keyword>
<evidence type="ECO:0000259" key="4">
    <source>
        <dbReference type="PROSITE" id="PS50110"/>
    </source>
</evidence>
<evidence type="ECO:0000313" key="5">
    <source>
        <dbReference type="EMBL" id="MBO0613433.1"/>
    </source>
</evidence>
<dbReference type="Pfam" id="PF00072">
    <property type="entry name" value="Response_reg"/>
    <property type="match status" value="1"/>
</dbReference>
<proteinExistence type="predicted"/>
<dbReference type="SUPFAM" id="SSF81606">
    <property type="entry name" value="PP2C-like"/>
    <property type="match status" value="1"/>
</dbReference>
<dbReference type="Proteomes" id="UP000664466">
    <property type="component" value="Unassembled WGS sequence"/>
</dbReference>
<dbReference type="PANTHER" id="PTHR43156:SF2">
    <property type="entry name" value="STAGE II SPORULATION PROTEIN E"/>
    <property type="match status" value="1"/>
</dbReference>
<organism evidence="6">
    <name type="scientific">Thiothrix fructosivorans</name>
    <dbReference type="NCBI Taxonomy" id="111770"/>
    <lineage>
        <taxon>Bacteria</taxon>
        <taxon>Pseudomonadati</taxon>
        <taxon>Pseudomonadota</taxon>
        <taxon>Gammaproteobacteria</taxon>
        <taxon>Thiotrichales</taxon>
        <taxon>Thiotrichaceae</taxon>
        <taxon>Thiothrix</taxon>
    </lineage>
</organism>
<evidence type="ECO:0000256" key="1">
    <source>
        <dbReference type="ARBA" id="ARBA00022801"/>
    </source>
</evidence>
<evidence type="ECO:0000256" key="3">
    <source>
        <dbReference type="SAM" id="Coils"/>
    </source>
</evidence>
<gene>
    <name evidence="6" type="ORF">J1836_001850</name>
    <name evidence="5" type="ORF">J1836_10965</name>
</gene>
<dbReference type="InterPro" id="IPR036457">
    <property type="entry name" value="PPM-type-like_dom_sf"/>
</dbReference>